<gene>
    <name evidence="1" type="ORF">MFU01_50750</name>
    <name evidence="2" type="ORF">SAMN05443572_10757</name>
</gene>
<dbReference type="EMBL" id="FOIB01000007">
    <property type="protein sequence ID" value="SEU25165.1"/>
    <property type="molecule type" value="Genomic_DNA"/>
</dbReference>
<dbReference type="Proteomes" id="UP000321514">
    <property type="component" value="Unassembled WGS sequence"/>
</dbReference>
<reference evidence="1 4" key="2">
    <citation type="submission" date="2019-07" db="EMBL/GenBank/DDBJ databases">
        <title>Whole genome shotgun sequence of Myxococcus fulvus NBRC 100333.</title>
        <authorList>
            <person name="Hosoyama A."/>
            <person name="Uohara A."/>
            <person name="Ohji S."/>
            <person name="Ichikawa N."/>
        </authorList>
    </citation>
    <scope>NUCLEOTIDE SEQUENCE [LARGE SCALE GENOMIC DNA]</scope>
    <source>
        <strain evidence="1 4">NBRC 100333</strain>
    </source>
</reference>
<reference evidence="2 3" key="1">
    <citation type="submission" date="2016-10" db="EMBL/GenBank/DDBJ databases">
        <authorList>
            <person name="Varghese N."/>
            <person name="Submissions S."/>
        </authorList>
    </citation>
    <scope>NUCLEOTIDE SEQUENCE [LARGE SCALE GENOMIC DNA]</scope>
    <source>
        <strain evidence="2 3">DSM 16525</strain>
    </source>
</reference>
<organism evidence="1 4">
    <name type="scientific">Myxococcus fulvus</name>
    <dbReference type="NCBI Taxonomy" id="33"/>
    <lineage>
        <taxon>Bacteria</taxon>
        <taxon>Pseudomonadati</taxon>
        <taxon>Myxococcota</taxon>
        <taxon>Myxococcia</taxon>
        <taxon>Myxococcales</taxon>
        <taxon>Cystobacterineae</taxon>
        <taxon>Myxococcaceae</taxon>
        <taxon>Myxococcus</taxon>
    </lineage>
</organism>
<evidence type="ECO:0000313" key="4">
    <source>
        <dbReference type="Proteomes" id="UP000321514"/>
    </source>
</evidence>
<evidence type="ECO:0000313" key="3">
    <source>
        <dbReference type="Proteomes" id="UP000183760"/>
    </source>
</evidence>
<evidence type="ECO:0000313" key="2">
    <source>
        <dbReference type="EMBL" id="SEU25165.1"/>
    </source>
</evidence>
<dbReference type="EMBL" id="BJXR01000036">
    <property type="protein sequence ID" value="GEN10038.1"/>
    <property type="molecule type" value="Genomic_DNA"/>
</dbReference>
<dbReference type="AlphaFoldDB" id="A0A511TA30"/>
<dbReference type="RefSeq" id="WP_074956780.1">
    <property type="nucleotide sequence ID" value="NZ_BJXR01000036.1"/>
</dbReference>
<name>A0A511TA30_MYXFU</name>
<evidence type="ECO:0000313" key="1">
    <source>
        <dbReference type="EMBL" id="GEN10038.1"/>
    </source>
</evidence>
<keyword evidence="3" id="KW-1185">Reference proteome</keyword>
<sequence>MTTYLHEVVLFLDGLSPDHAEGRLQEPIELREEVPSNWVGRYFYAPGDAQLPRPDPKAFGLRDFCLDIARLNMAGYQPSRLTLVAPGAPGRIGVNVRRGASGYDGREMARKLRGWGLEGLTHLRIIAWHEGSRGDAAAVPLMDTFEQAFYLALADERIPGAPVRTEVSTRVVGVAPRSSGLGAHGRPSERRGA</sequence>
<protein>
    <submittedName>
        <fullName evidence="1">Uncharacterized protein</fullName>
    </submittedName>
</protein>
<comment type="caution">
    <text evidence="1">The sequence shown here is derived from an EMBL/GenBank/DDBJ whole genome shotgun (WGS) entry which is preliminary data.</text>
</comment>
<dbReference type="Proteomes" id="UP000183760">
    <property type="component" value="Unassembled WGS sequence"/>
</dbReference>
<accession>A0A511TA30</accession>
<dbReference type="STRING" id="1334629.MFUL124B02_19675"/>
<proteinExistence type="predicted"/>